<keyword evidence="3" id="KW-1185">Reference proteome</keyword>
<reference evidence="2" key="1">
    <citation type="submission" date="2021-01" db="UniProtKB">
        <authorList>
            <consortium name="EnsemblMetazoa"/>
        </authorList>
    </citation>
    <scope>IDENTIFICATION</scope>
</reference>
<dbReference type="Pfam" id="PF15633">
    <property type="entry name" value="Tox-ART-HYD1"/>
    <property type="match status" value="1"/>
</dbReference>
<protein>
    <recommendedName>
        <fullName evidence="1">Tox-ART-HYD1 domain-containing protein</fullName>
    </recommendedName>
</protein>
<evidence type="ECO:0000259" key="1">
    <source>
        <dbReference type="Pfam" id="PF15633"/>
    </source>
</evidence>
<name>A0A7M5TQ54_9CNID</name>
<organism evidence="2 3">
    <name type="scientific">Clytia hemisphaerica</name>
    <dbReference type="NCBI Taxonomy" id="252671"/>
    <lineage>
        <taxon>Eukaryota</taxon>
        <taxon>Metazoa</taxon>
        <taxon>Cnidaria</taxon>
        <taxon>Hydrozoa</taxon>
        <taxon>Hydroidolina</taxon>
        <taxon>Leptothecata</taxon>
        <taxon>Obeliida</taxon>
        <taxon>Clytiidae</taxon>
        <taxon>Clytia</taxon>
    </lineage>
</organism>
<dbReference type="RefSeq" id="XP_066925536.1">
    <property type="nucleotide sequence ID" value="XM_067069435.1"/>
</dbReference>
<accession>A0A7M5TQ54</accession>
<feature type="domain" description="Tox-ART-HYD1" evidence="1">
    <location>
        <begin position="10"/>
        <end position="108"/>
    </location>
</feature>
<dbReference type="InterPro" id="IPR028920">
    <property type="entry name" value="Tox-ART-HYD1_dom"/>
</dbReference>
<evidence type="ECO:0000313" key="2">
    <source>
        <dbReference type="EnsemblMetazoa" id="CLYHEMP000170.1"/>
    </source>
</evidence>
<dbReference type="OrthoDB" id="10067015at2759"/>
<dbReference type="GeneID" id="136812925"/>
<sequence>MASASGKITLYHYTNKKAIDSIKTDKKLNKSLEKKNKDGKKIGSDTQHGEGVYFTTLTPGTAKEEIAKNNYDGNARNLPNVVKKAIKNGRVDYYIKITFDKNDTKLKECEDTKKYLIAMGRSVWLYEDVIDLTSDKFKYDYEFGETGASQALA</sequence>
<proteinExistence type="predicted"/>
<dbReference type="EnsemblMetazoa" id="CLYHEMT000170.1">
    <property type="protein sequence ID" value="CLYHEMP000170.1"/>
    <property type="gene ID" value="CLYHEMG000170"/>
</dbReference>
<dbReference type="Proteomes" id="UP000594262">
    <property type="component" value="Unplaced"/>
</dbReference>
<dbReference type="AlphaFoldDB" id="A0A7M5TQ54"/>
<evidence type="ECO:0000313" key="3">
    <source>
        <dbReference type="Proteomes" id="UP000594262"/>
    </source>
</evidence>